<dbReference type="Gene3D" id="3.80.10.10">
    <property type="entry name" value="Ribonuclease Inhibitor"/>
    <property type="match status" value="1"/>
</dbReference>
<dbReference type="InterPro" id="IPR032675">
    <property type="entry name" value="LRR_dom_sf"/>
</dbReference>
<sequence>MELACVDFLYFAYRQGALLAYNVVLDEWSQVGGKGFPVTHRTDKFGHPIQAQGPGVCSSSSVSYRRICHDIPKGFAVWELQPYTDRVSVEWVEVGQLLALCKFNLHLNNISGAIPSSLNSLSSLRGLNRNRFSSTHS</sequence>
<proteinExistence type="predicted"/>
<evidence type="ECO:0000313" key="2">
    <source>
        <dbReference type="Proteomes" id="UP000886520"/>
    </source>
</evidence>
<evidence type="ECO:0000313" key="1">
    <source>
        <dbReference type="EMBL" id="KAI5081526.1"/>
    </source>
</evidence>
<dbReference type="EMBL" id="JABFUD020000004">
    <property type="protein sequence ID" value="KAI5081526.1"/>
    <property type="molecule type" value="Genomic_DNA"/>
</dbReference>
<reference evidence="1" key="1">
    <citation type="submission" date="2021-01" db="EMBL/GenBank/DDBJ databases">
        <title>Adiantum capillus-veneris genome.</title>
        <authorList>
            <person name="Fang Y."/>
            <person name="Liao Q."/>
        </authorList>
    </citation>
    <scope>NUCLEOTIDE SEQUENCE</scope>
    <source>
        <strain evidence="1">H3</strain>
        <tissue evidence="1">Leaf</tissue>
    </source>
</reference>
<dbReference type="Proteomes" id="UP000886520">
    <property type="component" value="Chromosome 4"/>
</dbReference>
<accession>A0A9D4V7Y0</accession>
<comment type="caution">
    <text evidence="1">The sequence shown here is derived from an EMBL/GenBank/DDBJ whole genome shotgun (WGS) entry which is preliminary data.</text>
</comment>
<name>A0A9D4V7Y0_ADICA</name>
<organism evidence="1 2">
    <name type="scientific">Adiantum capillus-veneris</name>
    <name type="common">Maidenhair fern</name>
    <dbReference type="NCBI Taxonomy" id="13818"/>
    <lineage>
        <taxon>Eukaryota</taxon>
        <taxon>Viridiplantae</taxon>
        <taxon>Streptophyta</taxon>
        <taxon>Embryophyta</taxon>
        <taxon>Tracheophyta</taxon>
        <taxon>Polypodiopsida</taxon>
        <taxon>Polypodiidae</taxon>
        <taxon>Polypodiales</taxon>
        <taxon>Pteridineae</taxon>
        <taxon>Pteridaceae</taxon>
        <taxon>Vittarioideae</taxon>
        <taxon>Adiantum</taxon>
    </lineage>
</organism>
<gene>
    <name evidence="1" type="ORF">GOP47_0004709</name>
</gene>
<protein>
    <submittedName>
        <fullName evidence="1">Uncharacterized protein</fullName>
    </submittedName>
</protein>
<dbReference type="AlphaFoldDB" id="A0A9D4V7Y0"/>
<keyword evidence="2" id="KW-1185">Reference proteome</keyword>